<feature type="non-terminal residue" evidence="1">
    <location>
        <position position="221"/>
    </location>
</feature>
<evidence type="ECO:0008006" key="2">
    <source>
        <dbReference type="Google" id="ProtNLM"/>
    </source>
</evidence>
<reference evidence="1" key="1">
    <citation type="journal article" date="2015" name="Nature">
        <title>Complex archaea that bridge the gap between prokaryotes and eukaryotes.</title>
        <authorList>
            <person name="Spang A."/>
            <person name="Saw J.H."/>
            <person name="Jorgensen S.L."/>
            <person name="Zaremba-Niedzwiedzka K."/>
            <person name="Martijn J."/>
            <person name="Lind A.E."/>
            <person name="van Eijk R."/>
            <person name="Schleper C."/>
            <person name="Guy L."/>
            <person name="Ettema T.J."/>
        </authorList>
    </citation>
    <scope>NUCLEOTIDE SEQUENCE</scope>
</reference>
<evidence type="ECO:0000313" key="1">
    <source>
        <dbReference type="EMBL" id="KKK97577.1"/>
    </source>
</evidence>
<dbReference type="AlphaFoldDB" id="A0A0F8ZUQ7"/>
<comment type="caution">
    <text evidence="1">The sequence shown here is derived from an EMBL/GenBank/DDBJ whole genome shotgun (WGS) entry which is preliminary data.</text>
</comment>
<name>A0A0F8ZUQ7_9ZZZZ</name>
<dbReference type="Gene3D" id="3.90.320.10">
    <property type="match status" value="1"/>
</dbReference>
<protein>
    <recommendedName>
        <fullName evidence="2">YqaJ viral recombinase domain-containing protein</fullName>
    </recommendedName>
</protein>
<dbReference type="EMBL" id="LAZR01045987">
    <property type="protein sequence ID" value="KKK97577.1"/>
    <property type="molecule type" value="Genomic_DNA"/>
</dbReference>
<gene>
    <name evidence="1" type="ORF">LCGC14_2651340</name>
</gene>
<dbReference type="InterPro" id="IPR011604">
    <property type="entry name" value="PDDEXK-like_dom_sf"/>
</dbReference>
<accession>A0A0F8ZUQ7</accession>
<organism evidence="1">
    <name type="scientific">marine sediment metagenome</name>
    <dbReference type="NCBI Taxonomy" id="412755"/>
    <lineage>
        <taxon>unclassified sequences</taxon>
        <taxon>metagenomes</taxon>
        <taxon>ecological metagenomes</taxon>
    </lineage>
</organism>
<sequence>MNVDEIRSRLYTAIDSVDSEQSLEMMGELGSLIPAWLRHHLEQEHSTPSPSTLMDCRFCQWLRARKEPPDQDIPTYWKIRRVAGVLQEPYWLHIFKLAGFDVVLPDETYACGPLMQAHPDALVNDFVLELKSVQGWGFKNLMEGYGVATESPGHYTQANLYLYAAKKKKCLYVATPPDPGLLQSILRQKKRYGSNFNLDPLYLEFIERDEATIEAGLRRAE</sequence>
<proteinExistence type="predicted"/>